<sequence length="240" mass="27652">MEKSESGSPIYRYENKTPKEFEPAFGDDDTIEDISNHIEKYIGPIHMVFHEIISDKVHIDVHWVQPTEEKPFHTLITSGMSDKAMNTPEGVDNAAYAELCICLPEEWKISQEDFEDDSNYWPIYWLKFLARFPHEYDTWLGFGHTIPNGDPPAPFTENTGLNTMLLLPSIVLGEEFMSLELENKTVNFFALIPLYTEEVALKMKKGVDSLFDGFDKHKVTDILDLNRPNTAKRKKIFGLF</sequence>
<dbReference type="InterPro" id="IPR020941">
    <property type="entry name" value="SUFU-like_domain"/>
</dbReference>
<keyword evidence="3" id="KW-1185">Reference proteome</keyword>
<dbReference type="RefSeq" id="WP_109436271.1">
    <property type="nucleotide sequence ID" value="NZ_CANMIK010000103.1"/>
</dbReference>
<proteinExistence type="predicted"/>
<comment type="caution">
    <text evidence="2">The sequence shown here is derived from an EMBL/GenBank/DDBJ whole genome shotgun (WGS) entry which is preliminary data.</text>
</comment>
<feature type="domain" description="Suppressor of fused-like" evidence="1">
    <location>
        <begin position="56"/>
        <end position="228"/>
    </location>
</feature>
<dbReference type="OrthoDB" id="4827574at2"/>
<dbReference type="Proteomes" id="UP000318833">
    <property type="component" value="Unassembled WGS sequence"/>
</dbReference>
<reference evidence="2 3" key="1">
    <citation type="submission" date="2019-07" db="EMBL/GenBank/DDBJ databases">
        <title>The draft genome sequence of Aquimarina algiphila M91.</title>
        <authorList>
            <person name="Meng X."/>
        </authorList>
    </citation>
    <scope>NUCLEOTIDE SEQUENCE [LARGE SCALE GENOMIC DNA]</scope>
    <source>
        <strain evidence="2 3">M91</strain>
    </source>
</reference>
<dbReference type="EMBL" id="VLNR01000108">
    <property type="protein sequence ID" value="TSE03485.1"/>
    <property type="molecule type" value="Genomic_DNA"/>
</dbReference>
<accession>A0A554VAZ7</accession>
<evidence type="ECO:0000313" key="2">
    <source>
        <dbReference type="EMBL" id="TSE03485.1"/>
    </source>
</evidence>
<protein>
    <submittedName>
        <fullName evidence="2">Suppressor of fused domain protein</fullName>
    </submittedName>
</protein>
<organism evidence="2 3">
    <name type="scientific">Aquimarina algiphila</name>
    <dbReference type="NCBI Taxonomy" id="2047982"/>
    <lineage>
        <taxon>Bacteria</taxon>
        <taxon>Pseudomonadati</taxon>
        <taxon>Bacteroidota</taxon>
        <taxon>Flavobacteriia</taxon>
        <taxon>Flavobacteriales</taxon>
        <taxon>Flavobacteriaceae</taxon>
        <taxon>Aquimarina</taxon>
    </lineage>
</organism>
<evidence type="ECO:0000259" key="1">
    <source>
        <dbReference type="Pfam" id="PF05076"/>
    </source>
</evidence>
<evidence type="ECO:0000313" key="3">
    <source>
        <dbReference type="Proteomes" id="UP000318833"/>
    </source>
</evidence>
<dbReference type="Pfam" id="PF05076">
    <property type="entry name" value="SUFU"/>
    <property type="match status" value="1"/>
</dbReference>
<dbReference type="AlphaFoldDB" id="A0A554VAZ7"/>
<dbReference type="InterPro" id="IPR037181">
    <property type="entry name" value="SUFU_N"/>
</dbReference>
<dbReference type="SUPFAM" id="SSF103359">
    <property type="entry name" value="Suppressor of Fused, N-terminal domain"/>
    <property type="match status" value="1"/>
</dbReference>
<name>A0A554VAZ7_9FLAO</name>
<gene>
    <name evidence="2" type="ORF">FOF46_29140</name>
</gene>